<dbReference type="GO" id="GO:0016579">
    <property type="term" value="P:protein deubiquitination"/>
    <property type="evidence" value="ECO:0007669"/>
    <property type="project" value="InterPro"/>
</dbReference>
<organism evidence="10">
    <name type="scientific">Aceria tosichella</name>
    <name type="common">wheat curl mite</name>
    <dbReference type="NCBI Taxonomy" id="561515"/>
    <lineage>
        <taxon>Eukaryota</taxon>
        <taxon>Metazoa</taxon>
        <taxon>Ecdysozoa</taxon>
        <taxon>Arthropoda</taxon>
        <taxon>Chelicerata</taxon>
        <taxon>Arachnida</taxon>
        <taxon>Acari</taxon>
        <taxon>Acariformes</taxon>
        <taxon>Trombidiformes</taxon>
        <taxon>Prostigmata</taxon>
        <taxon>Eupodina</taxon>
        <taxon>Eriophyoidea</taxon>
        <taxon>Eriophyidae</taxon>
        <taxon>Eriophyinae</taxon>
        <taxon>Aceriini</taxon>
        <taxon>Aceria</taxon>
    </lineage>
</organism>
<dbReference type="EC" id="3.4.19.12" evidence="7"/>
<feature type="compositionally biased region" description="Polar residues" evidence="8">
    <location>
        <begin position="47"/>
        <end position="57"/>
    </location>
</feature>
<dbReference type="InterPro" id="IPR028889">
    <property type="entry name" value="USP"/>
</dbReference>
<dbReference type="GO" id="GO:0005634">
    <property type="term" value="C:nucleus"/>
    <property type="evidence" value="ECO:0007669"/>
    <property type="project" value="TreeGrafter"/>
</dbReference>
<feature type="compositionally biased region" description="Polar residues" evidence="8">
    <location>
        <begin position="198"/>
        <end position="238"/>
    </location>
</feature>
<name>A0A6G1SFR9_9ACAR</name>
<dbReference type="GO" id="GO:0030330">
    <property type="term" value="P:DNA damage response, signal transduction by p53 class mediator"/>
    <property type="evidence" value="ECO:0007669"/>
    <property type="project" value="TreeGrafter"/>
</dbReference>
<keyword evidence="4 7" id="KW-0833">Ubl conjugation pathway</keyword>
<protein>
    <recommendedName>
        <fullName evidence="7">Ubiquitin carboxyl-terminal hydrolase</fullName>
        <ecNumber evidence="7">3.4.19.12</ecNumber>
    </recommendedName>
</protein>
<comment type="catalytic activity">
    <reaction evidence="1 7">
        <text>Thiol-dependent hydrolysis of ester, thioester, amide, peptide and isopeptide bonds formed by the C-terminal Gly of ubiquitin (a 76-residue protein attached to proteins as an intracellular targeting signal).</text>
        <dbReference type="EC" id="3.4.19.12"/>
    </reaction>
</comment>
<feature type="compositionally biased region" description="Basic and acidic residues" evidence="8">
    <location>
        <begin position="371"/>
        <end position="380"/>
    </location>
</feature>
<dbReference type="PANTHER" id="PTHR24006:SF687">
    <property type="entry name" value="UBIQUITIN CARBOXYL-TERMINAL HYDROLASE 10"/>
    <property type="match status" value="1"/>
</dbReference>
<comment type="similarity">
    <text evidence="2">Belongs to the peptidase C19 family. USP10 subfamily.</text>
</comment>
<dbReference type="GO" id="GO:0010506">
    <property type="term" value="P:regulation of autophagy"/>
    <property type="evidence" value="ECO:0007669"/>
    <property type="project" value="TreeGrafter"/>
</dbReference>
<dbReference type="AlphaFoldDB" id="A0A6G1SFR9"/>
<feature type="compositionally biased region" description="Low complexity" evidence="8">
    <location>
        <begin position="32"/>
        <end position="41"/>
    </location>
</feature>
<dbReference type="Pfam" id="PF00443">
    <property type="entry name" value="UCH"/>
    <property type="match status" value="1"/>
</dbReference>
<feature type="region of interest" description="Disordered" evidence="8">
    <location>
        <begin position="324"/>
        <end position="380"/>
    </location>
</feature>
<dbReference type="SUPFAM" id="SSF54001">
    <property type="entry name" value="Cysteine proteinases"/>
    <property type="match status" value="1"/>
</dbReference>
<dbReference type="PROSITE" id="PS00973">
    <property type="entry name" value="USP_2"/>
    <property type="match status" value="1"/>
</dbReference>
<keyword evidence="3 7" id="KW-0645">Protease</keyword>
<evidence type="ECO:0000259" key="9">
    <source>
        <dbReference type="PROSITE" id="PS50235"/>
    </source>
</evidence>
<evidence type="ECO:0000256" key="6">
    <source>
        <dbReference type="ARBA" id="ARBA00022807"/>
    </source>
</evidence>
<evidence type="ECO:0000256" key="3">
    <source>
        <dbReference type="ARBA" id="ARBA00022670"/>
    </source>
</evidence>
<dbReference type="GO" id="GO:0005829">
    <property type="term" value="C:cytosol"/>
    <property type="evidence" value="ECO:0007669"/>
    <property type="project" value="TreeGrafter"/>
</dbReference>
<dbReference type="InterPro" id="IPR001394">
    <property type="entry name" value="Peptidase_C19_UCH"/>
</dbReference>
<feature type="compositionally biased region" description="Polar residues" evidence="8">
    <location>
        <begin position="327"/>
        <end position="341"/>
    </location>
</feature>
<evidence type="ECO:0000256" key="4">
    <source>
        <dbReference type="ARBA" id="ARBA00022786"/>
    </source>
</evidence>
<keyword evidence="6 7" id="KW-0788">Thiol protease</keyword>
<gene>
    <name evidence="10" type="primary">Usp10</name>
    <name evidence="10" type="ORF">g.12419</name>
</gene>
<dbReference type="InterPro" id="IPR050164">
    <property type="entry name" value="Peptidase_C19"/>
</dbReference>
<evidence type="ECO:0000256" key="1">
    <source>
        <dbReference type="ARBA" id="ARBA00000707"/>
    </source>
</evidence>
<dbReference type="InterPro" id="IPR038765">
    <property type="entry name" value="Papain-like_cys_pep_sf"/>
</dbReference>
<feature type="compositionally biased region" description="Polar residues" evidence="8">
    <location>
        <begin position="247"/>
        <end position="281"/>
    </location>
</feature>
<dbReference type="CDD" id="cd02257">
    <property type="entry name" value="Peptidase_C19"/>
    <property type="match status" value="1"/>
</dbReference>
<feature type="compositionally biased region" description="Basic residues" evidence="8">
    <location>
        <begin position="19"/>
        <end position="31"/>
    </location>
</feature>
<feature type="compositionally biased region" description="Polar residues" evidence="8">
    <location>
        <begin position="291"/>
        <end position="300"/>
    </location>
</feature>
<dbReference type="PROSITE" id="PS00972">
    <property type="entry name" value="USP_1"/>
    <property type="match status" value="1"/>
</dbReference>
<evidence type="ECO:0000256" key="2">
    <source>
        <dbReference type="ARBA" id="ARBA00005427"/>
    </source>
</evidence>
<evidence type="ECO:0000256" key="5">
    <source>
        <dbReference type="ARBA" id="ARBA00022801"/>
    </source>
</evidence>
<feature type="compositionally biased region" description="Low complexity" evidence="8">
    <location>
        <begin position="360"/>
        <end position="370"/>
    </location>
</feature>
<keyword evidence="5 7" id="KW-0378">Hydrolase</keyword>
<reference evidence="10" key="1">
    <citation type="submission" date="2018-10" db="EMBL/GenBank/DDBJ databases">
        <title>Transcriptome assembly of Aceria tosichella (Wheat curl mite) Type 2.</title>
        <authorList>
            <person name="Scully E.D."/>
            <person name="Geib S.M."/>
            <person name="Palmer N.A."/>
            <person name="Gupta A.K."/>
            <person name="Sarath G."/>
            <person name="Tatineni S."/>
        </authorList>
    </citation>
    <scope>NUCLEOTIDE SEQUENCE</scope>
    <source>
        <strain evidence="10">LincolnNE</strain>
    </source>
</reference>
<evidence type="ECO:0000256" key="8">
    <source>
        <dbReference type="SAM" id="MobiDB-lite"/>
    </source>
</evidence>
<feature type="domain" description="USP" evidence="9">
    <location>
        <begin position="409"/>
        <end position="787"/>
    </location>
</feature>
<dbReference type="GO" id="GO:0006508">
    <property type="term" value="P:proteolysis"/>
    <property type="evidence" value="ECO:0007669"/>
    <property type="project" value="UniProtKB-KW"/>
</dbReference>
<dbReference type="GO" id="GO:0004843">
    <property type="term" value="F:cysteine-type deubiquitinase activity"/>
    <property type="evidence" value="ECO:0007669"/>
    <property type="project" value="UniProtKB-UniRule"/>
</dbReference>
<dbReference type="PROSITE" id="PS50235">
    <property type="entry name" value="USP_3"/>
    <property type="match status" value="1"/>
</dbReference>
<feature type="region of interest" description="Disordered" evidence="8">
    <location>
        <begin position="1"/>
        <end position="132"/>
    </location>
</feature>
<proteinExistence type="inferred from homology"/>
<dbReference type="PANTHER" id="PTHR24006">
    <property type="entry name" value="UBIQUITIN CARBOXYL-TERMINAL HYDROLASE"/>
    <property type="match status" value="1"/>
</dbReference>
<dbReference type="Gene3D" id="3.90.70.10">
    <property type="entry name" value="Cysteine proteinases"/>
    <property type="match status" value="1"/>
</dbReference>
<dbReference type="InterPro" id="IPR018200">
    <property type="entry name" value="USP_CS"/>
</dbReference>
<dbReference type="EMBL" id="GGYP01004573">
    <property type="protein sequence ID" value="MDE49344.1"/>
    <property type="molecule type" value="Transcribed_RNA"/>
</dbReference>
<feature type="compositionally biased region" description="Basic residues" evidence="8">
    <location>
        <begin position="71"/>
        <end position="87"/>
    </location>
</feature>
<evidence type="ECO:0000256" key="7">
    <source>
        <dbReference type="RuleBase" id="RU366025"/>
    </source>
</evidence>
<sequence>MLAERHWEEQQQQQQQPHHQQHHQNQHHHHQQQQQHQQQQPQPQPQSIKINNTTNSRPQHRHQQHHPNQNHQHHDHQNHYHHQHQPHHNVNNVIGMDVAPSQPAGYAIPPIPQQAHGFGPPPPPPPHHVYGGPPIFQPYTTHYFIPYNLQPYALPPPIVLPPNNPVAPSRQQQQQSEEIIKISPNESVDVQLNLNVSKQQQPPHESSSNSSGGDKPKSSQGDCTDSGTEQSTQESTESVVDRDEKSQQNQDIKISPSVTLLATSQPDCNDSGTEQSTQESTESIDRDDKSQQQNQDTNKATAGPWGSAASKSWASLFKGDVGAHPGSSINGENEPNNIIDSDNSEGEDLRNNQKTNNRLENNSKNSSASSEEQRSQEAARRALDKLAPKLAQKINSITLKHSLPLLRPRGFINKGNGCYINSTLQALIACPPFYNLMKEIGDLKGIKRENSCTPILNSFVELFLNFPPLDANKKNKQATSVDQKLQMNYLQAEAIEPRCIYNVLGQIKSECLKGAQEDAEEFLSSVLNGLHEEMIGLSETLQYVQENSNNQNGHLSDVEETNGDLNNDENLWREVGPKNRSLPIRTAPVINTPIQEIFGGSLFSIRTAGKDRCGHRSPFFDLQLDISSDNVKSLQDAIKSFTAPEIIQDFYCSKTKQKLDAQRRTSLDQLPPILILHLKQFIYTQDHGLKKLMKRIEYPIDFELPDSCLHDKNSDKSLRNSRTYKLLAVVYHEGKEAVKGHYLTDVYHIGSSQWIRCDDSNLKVVSAPRIENPDSFRTPYLLFYRRLNTLGPRQSNSHDNKKKN</sequence>
<evidence type="ECO:0000313" key="10">
    <source>
        <dbReference type="EMBL" id="MDE49344.1"/>
    </source>
</evidence>
<accession>A0A6G1SFR9</accession>
<feature type="region of interest" description="Disordered" evidence="8">
    <location>
        <begin position="198"/>
        <end position="307"/>
    </location>
</feature>